<name>A0AAU8HT75_9FIRM</name>
<gene>
    <name evidence="1" type="ORF">PRVXH_002334</name>
</gene>
<dbReference type="InterPro" id="IPR006439">
    <property type="entry name" value="HAD-SF_hydro_IA"/>
</dbReference>
<dbReference type="EMBL" id="CP159485">
    <property type="protein sequence ID" value="XCI28377.1"/>
    <property type="molecule type" value="Genomic_DNA"/>
</dbReference>
<dbReference type="InterPro" id="IPR023214">
    <property type="entry name" value="HAD_sf"/>
</dbReference>
<dbReference type="SUPFAM" id="SSF56784">
    <property type="entry name" value="HAD-like"/>
    <property type="match status" value="1"/>
</dbReference>
<dbReference type="PANTHER" id="PTHR43434:SF1">
    <property type="entry name" value="PHOSPHOGLYCOLATE PHOSPHATASE"/>
    <property type="match status" value="1"/>
</dbReference>
<dbReference type="SFLD" id="SFLDG01135">
    <property type="entry name" value="C1.5.6:_HAD__Beta-PGM__Phospha"/>
    <property type="match status" value="1"/>
</dbReference>
<dbReference type="RefSeq" id="WP_353892942.1">
    <property type="nucleotide sequence ID" value="NZ_CP159485.1"/>
</dbReference>
<reference evidence="1" key="1">
    <citation type="journal article" date="2018" name="Antonie Van Leeuwenhoek">
        <title>Proteinivorax hydrogeniformans sp. nov., an anaerobic, haloalkaliphilic bacterium fermenting proteinaceous compounds with high hydrogen production.</title>
        <authorList>
            <person name="Boltyanskaya Y."/>
            <person name="Detkova E."/>
            <person name="Pimenov N."/>
            <person name="Kevbrin V."/>
        </authorList>
    </citation>
    <scope>NUCLEOTIDE SEQUENCE</scope>
    <source>
        <strain evidence="1">Z-710</strain>
    </source>
</reference>
<dbReference type="EC" id="3.-.-.-" evidence="1"/>
<keyword evidence="1" id="KW-0378">Hydrolase</keyword>
<sequence length="218" mass="24551">MKKAVIFDLDGTLLDTIEDIADSMNLVLSEANLPTHPVDSYKHFVGNGMPKMVKRALPKQMRDRENIEKFTENMRQTFAKNWDNKTKLYPGIGKALTNLKEQGTKLAILSNKPHSFTLEAYDKYLDKWEFDVVQGWDPDKAPLKPDPKSLLAIADKLKVKQSEVAYVGDSDVDMVTAQNADVFGVGVSWGFRGAQELRENGADEVVDSPYEILKCLNR</sequence>
<dbReference type="PRINTS" id="PR00413">
    <property type="entry name" value="HADHALOGNASE"/>
</dbReference>
<accession>A0AAU8HT75</accession>
<dbReference type="InterPro" id="IPR050155">
    <property type="entry name" value="HAD-like_hydrolase_sf"/>
</dbReference>
<dbReference type="InterPro" id="IPR023198">
    <property type="entry name" value="PGP-like_dom2"/>
</dbReference>
<dbReference type="InterPro" id="IPR036412">
    <property type="entry name" value="HAD-like_sf"/>
</dbReference>
<dbReference type="Pfam" id="PF13419">
    <property type="entry name" value="HAD_2"/>
    <property type="match status" value="1"/>
</dbReference>
<dbReference type="SFLD" id="SFLDS00003">
    <property type="entry name" value="Haloacid_Dehalogenase"/>
    <property type="match status" value="1"/>
</dbReference>
<dbReference type="PANTHER" id="PTHR43434">
    <property type="entry name" value="PHOSPHOGLYCOLATE PHOSPHATASE"/>
    <property type="match status" value="1"/>
</dbReference>
<dbReference type="NCBIfam" id="TIGR01549">
    <property type="entry name" value="HAD-SF-IA-v1"/>
    <property type="match status" value="1"/>
</dbReference>
<dbReference type="AlphaFoldDB" id="A0AAU8HT75"/>
<protein>
    <submittedName>
        <fullName evidence="1">HAD family hydrolase</fullName>
        <ecNumber evidence="1">3.-.-.-</ecNumber>
    </submittedName>
</protein>
<reference evidence="1" key="2">
    <citation type="submission" date="2024-06" db="EMBL/GenBank/DDBJ databases">
        <authorList>
            <person name="Petrova K.O."/>
            <person name="Toshchakov S.V."/>
            <person name="Boltjanskaja Y.V."/>
            <person name="Kevbrin V.V."/>
        </authorList>
    </citation>
    <scope>NUCLEOTIDE SEQUENCE</scope>
    <source>
        <strain evidence="1">Z-710</strain>
    </source>
</reference>
<dbReference type="InterPro" id="IPR041492">
    <property type="entry name" value="HAD_2"/>
</dbReference>
<dbReference type="GO" id="GO:0006281">
    <property type="term" value="P:DNA repair"/>
    <property type="evidence" value="ECO:0007669"/>
    <property type="project" value="TreeGrafter"/>
</dbReference>
<evidence type="ECO:0000313" key="1">
    <source>
        <dbReference type="EMBL" id="XCI28377.1"/>
    </source>
</evidence>
<dbReference type="Gene3D" id="1.10.150.240">
    <property type="entry name" value="Putative phosphatase, domain 2"/>
    <property type="match status" value="1"/>
</dbReference>
<dbReference type="SFLD" id="SFLDG01129">
    <property type="entry name" value="C1.5:_HAD__Beta-PGM__Phosphata"/>
    <property type="match status" value="1"/>
</dbReference>
<dbReference type="GO" id="GO:0005829">
    <property type="term" value="C:cytosol"/>
    <property type="evidence" value="ECO:0007669"/>
    <property type="project" value="TreeGrafter"/>
</dbReference>
<proteinExistence type="predicted"/>
<dbReference type="GO" id="GO:0008967">
    <property type="term" value="F:phosphoglycolate phosphatase activity"/>
    <property type="evidence" value="ECO:0007669"/>
    <property type="project" value="TreeGrafter"/>
</dbReference>
<organism evidence="1">
    <name type="scientific">Proteinivorax hydrogeniformans</name>
    <dbReference type="NCBI Taxonomy" id="1826727"/>
    <lineage>
        <taxon>Bacteria</taxon>
        <taxon>Bacillati</taxon>
        <taxon>Bacillota</taxon>
        <taxon>Clostridia</taxon>
        <taxon>Eubacteriales</taxon>
        <taxon>Proteinivoracaceae</taxon>
        <taxon>Proteinivorax</taxon>
    </lineage>
</organism>
<dbReference type="Gene3D" id="3.40.50.1000">
    <property type="entry name" value="HAD superfamily/HAD-like"/>
    <property type="match status" value="1"/>
</dbReference>